<accession>A0A4V3FQ34</accession>
<evidence type="ECO:0000313" key="2">
    <source>
        <dbReference type="EMBL" id="TDV35325.1"/>
    </source>
</evidence>
<dbReference type="InterPro" id="IPR022742">
    <property type="entry name" value="Hydrolase_4"/>
</dbReference>
<reference evidence="2 3" key="1">
    <citation type="submission" date="2019-03" db="EMBL/GenBank/DDBJ databases">
        <title>Genomic Encyclopedia of Archaeal and Bacterial Type Strains, Phase II (KMG-II): from individual species to whole genera.</title>
        <authorList>
            <person name="Goeker M."/>
        </authorList>
    </citation>
    <scope>NUCLEOTIDE SEQUENCE [LARGE SCALE GENOMIC DNA]</scope>
    <source>
        <strain evidence="2 3">DSM 45499</strain>
    </source>
</reference>
<sequence>MLGLVQGERLNDGLSVTAVGDGPPLVTLPGLGQGADLVTRVPRSAAVPATALARGLGRTVHLVHRPVDPPAGMTVADLAGWHATALRERFGEAVDVMGTSAGGVTALQLALDHPGTVRRLVICAAASRVGTHGRQEMARMVALERDGRSVAGIASGLLAHGPLRLLLFAAFSLSRGRAREPGEAALVAAVQEWDVTDRLGELDLPVLVVGGGRDRLIPPDLVRATVEGIRDARLLLLAGRGHASVLFDRRVKPAIQGFLADS</sequence>
<dbReference type="PRINTS" id="PR00111">
    <property type="entry name" value="ABHYDROLASE"/>
</dbReference>
<dbReference type="InterPro" id="IPR050471">
    <property type="entry name" value="AB_hydrolase"/>
</dbReference>
<protein>
    <submittedName>
        <fullName evidence="2">Serine aminopeptidase S33 family</fullName>
    </submittedName>
</protein>
<dbReference type="Proteomes" id="UP000294927">
    <property type="component" value="Unassembled WGS sequence"/>
</dbReference>
<dbReference type="AlphaFoldDB" id="A0A4V3FQ34"/>
<keyword evidence="2" id="KW-0378">Hydrolase</keyword>
<dbReference type="PANTHER" id="PTHR43433:SF5">
    <property type="entry name" value="AB HYDROLASE-1 DOMAIN-CONTAINING PROTEIN"/>
    <property type="match status" value="1"/>
</dbReference>
<gene>
    <name evidence="2" type="ORF">CLV71_13640</name>
</gene>
<dbReference type="PANTHER" id="PTHR43433">
    <property type="entry name" value="HYDROLASE, ALPHA/BETA FOLD FAMILY PROTEIN"/>
    <property type="match status" value="1"/>
</dbReference>
<dbReference type="InterPro" id="IPR000073">
    <property type="entry name" value="AB_hydrolase_1"/>
</dbReference>
<feature type="domain" description="Serine aminopeptidase S33" evidence="1">
    <location>
        <begin position="71"/>
        <end position="242"/>
    </location>
</feature>
<dbReference type="SUPFAM" id="SSF53474">
    <property type="entry name" value="alpha/beta-Hydrolases"/>
    <property type="match status" value="1"/>
</dbReference>
<organism evidence="2 3">
    <name type="scientific">Actinophytocola oryzae</name>
    <dbReference type="NCBI Taxonomy" id="502181"/>
    <lineage>
        <taxon>Bacteria</taxon>
        <taxon>Bacillati</taxon>
        <taxon>Actinomycetota</taxon>
        <taxon>Actinomycetes</taxon>
        <taxon>Pseudonocardiales</taxon>
        <taxon>Pseudonocardiaceae</taxon>
    </lineage>
</organism>
<dbReference type="GO" id="GO:0004806">
    <property type="term" value="F:triacylglycerol lipase activity"/>
    <property type="evidence" value="ECO:0007669"/>
    <property type="project" value="TreeGrafter"/>
</dbReference>
<dbReference type="Gene3D" id="3.40.50.1820">
    <property type="entry name" value="alpha/beta hydrolase"/>
    <property type="match status" value="1"/>
</dbReference>
<dbReference type="EMBL" id="SOCP01000036">
    <property type="protein sequence ID" value="TDV35325.1"/>
    <property type="molecule type" value="Genomic_DNA"/>
</dbReference>
<proteinExistence type="predicted"/>
<dbReference type="GO" id="GO:0004177">
    <property type="term" value="F:aminopeptidase activity"/>
    <property type="evidence" value="ECO:0007669"/>
    <property type="project" value="UniProtKB-KW"/>
</dbReference>
<dbReference type="InterPro" id="IPR029058">
    <property type="entry name" value="AB_hydrolase_fold"/>
</dbReference>
<dbReference type="GO" id="GO:0046503">
    <property type="term" value="P:glycerolipid catabolic process"/>
    <property type="evidence" value="ECO:0007669"/>
    <property type="project" value="TreeGrafter"/>
</dbReference>
<keyword evidence="3" id="KW-1185">Reference proteome</keyword>
<name>A0A4V3FQ34_9PSEU</name>
<evidence type="ECO:0000259" key="1">
    <source>
        <dbReference type="Pfam" id="PF12146"/>
    </source>
</evidence>
<keyword evidence="2" id="KW-0031">Aminopeptidase</keyword>
<dbReference type="Pfam" id="PF12146">
    <property type="entry name" value="Hydrolase_4"/>
    <property type="match status" value="1"/>
</dbReference>
<comment type="caution">
    <text evidence="2">The sequence shown here is derived from an EMBL/GenBank/DDBJ whole genome shotgun (WGS) entry which is preliminary data.</text>
</comment>
<evidence type="ECO:0000313" key="3">
    <source>
        <dbReference type="Proteomes" id="UP000294927"/>
    </source>
</evidence>
<keyword evidence="2" id="KW-0645">Protease</keyword>